<gene>
    <name evidence="6" type="primary">ackA</name>
    <name evidence="8" type="ORF">ACFQGP_06525</name>
</gene>
<comment type="function">
    <text evidence="6">Catalyzes the formation of acetyl phosphate from acetate and ATP. Can also catalyze the reverse reaction.</text>
</comment>
<feature type="active site" description="Proton donor/acceptor" evidence="6">
    <location>
        <position position="149"/>
    </location>
</feature>
<dbReference type="CDD" id="cd24010">
    <property type="entry name" value="ASKHA_NBD_AcK_PK"/>
    <property type="match status" value="1"/>
</dbReference>
<dbReference type="NCBIfam" id="TIGR00016">
    <property type="entry name" value="ackA"/>
    <property type="match status" value="1"/>
</dbReference>
<comment type="catalytic activity">
    <reaction evidence="6">
        <text>acetate + ATP = acetyl phosphate + ADP</text>
        <dbReference type="Rhea" id="RHEA:11352"/>
        <dbReference type="ChEBI" id="CHEBI:22191"/>
        <dbReference type="ChEBI" id="CHEBI:30089"/>
        <dbReference type="ChEBI" id="CHEBI:30616"/>
        <dbReference type="ChEBI" id="CHEBI:456216"/>
        <dbReference type="EC" id="2.7.2.1"/>
    </reaction>
</comment>
<dbReference type="InterPro" id="IPR000890">
    <property type="entry name" value="Aliphatic_acid_kin_short-chain"/>
</dbReference>
<feature type="site" description="Transition state stabilizer" evidence="6">
    <location>
        <position position="181"/>
    </location>
</feature>
<keyword evidence="6" id="KW-0479">Metal-binding</keyword>
<comment type="subunit">
    <text evidence="6">Homodimer.</text>
</comment>
<comment type="subcellular location">
    <subcellularLocation>
        <location evidence="6">Cytoplasm</location>
    </subcellularLocation>
</comment>
<protein>
    <recommendedName>
        <fullName evidence="6">Acetate kinase</fullName>
        <ecNumber evidence="6">2.7.2.1</ecNumber>
    </recommendedName>
    <alternativeName>
        <fullName evidence="6">Acetokinase</fullName>
    </alternativeName>
</protein>
<dbReference type="SUPFAM" id="SSF53067">
    <property type="entry name" value="Actin-like ATPase domain"/>
    <property type="match status" value="2"/>
</dbReference>
<keyword evidence="6" id="KW-0963">Cytoplasm</keyword>
<dbReference type="PROSITE" id="PS01076">
    <property type="entry name" value="ACETATE_KINASE_2"/>
    <property type="match status" value="1"/>
</dbReference>
<comment type="cofactor">
    <cofactor evidence="6">
        <name>Mg(2+)</name>
        <dbReference type="ChEBI" id="CHEBI:18420"/>
    </cofactor>
    <cofactor evidence="6">
        <name>Mn(2+)</name>
        <dbReference type="ChEBI" id="CHEBI:29035"/>
    </cofactor>
    <text evidence="6">Mg(2+). Can also accept Mn(2+).</text>
</comment>
<evidence type="ECO:0000313" key="9">
    <source>
        <dbReference type="Proteomes" id="UP001596289"/>
    </source>
</evidence>
<keyword evidence="2 6" id="KW-0808">Transferase</keyword>
<comment type="pathway">
    <text evidence="6">Metabolic intermediate biosynthesis; acetyl-CoA biosynthesis; acetyl-CoA from acetate: step 1/2.</text>
</comment>
<dbReference type="EMBL" id="JBHSSL010000035">
    <property type="protein sequence ID" value="MFC6170232.1"/>
    <property type="molecule type" value="Genomic_DNA"/>
</dbReference>
<evidence type="ECO:0000313" key="8">
    <source>
        <dbReference type="EMBL" id="MFC6170232.1"/>
    </source>
</evidence>
<evidence type="ECO:0000256" key="6">
    <source>
        <dbReference type="HAMAP-Rule" id="MF_00020"/>
    </source>
</evidence>
<dbReference type="Proteomes" id="UP001596289">
    <property type="component" value="Unassembled WGS sequence"/>
</dbReference>
<feature type="binding site" evidence="6">
    <location>
        <begin position="332"/>
        <end position="336"/>
    </location>
    <ligand>
        <name>ATP</name>
        <dbReference type="ChEBI" id="CHEBI:30616"/>
    </ligand>
</feature>
<dbReference type="Pfam" id="PF00871">
    <property type="entry name" value="Acetate_kinase"/>
    <property type="match status" value="1"/>
</dbReference>
<evidence type="ECO:0000256" key="1">
    <source>
        <dbReference type="ARBA" id="ARBA00008748"/>
    </source>
</evidence>
<evidence type="ECO:0000256" key="4">
    <source>
        <dbReference type="ARBA" id="ARBA00022777"/>
    </source>
</evidence>
<feature type="binding site" evidence="6">
    <location>
        <begin position="209"/>
        <end position="213"/>
    </location>
    <ligand>
        <name>ATP</name>
        <dbReference type="ChEBI" id="CHEBI:30616"/>
    </ligand>
</feature>
<dbReference type="GO" id="GO:0016301">
    <property type="term" value="F:kinase activity"/>
    <property type="evidence" value="ECO:0007669"/>
    <property type="project" value="UniProtKB-KW"/>
</dbReference>
<dbReference type="InterPro" id="IPR004372">
    <property type="entry name" value="Ac/propionate_kinase"/>
</dbReference>
<name>A0ABW1RC48_9LACO</name>
<keyword evidence="4 6" id="KW-0418">Kinase</keyword>
<feature type="binding site" evidence="6">
    <location>
        <position position="385"/>
    </location>
    <ligand>
        <name>Mg(2+)</name>
        <dbReference type="ChEBI" id="CHEBI:18420"/>
    </ligand>
</feature>
<dbReference type="PIRSF" id="PIRSF000722">
    <property type="entry name" value="Acetate_prop_kin"/>
    <property type="match status" value="1"/>
</dbReference>
<evidence type="ECO:0000256" key="7">
    <source>
        <dbReference type="RuleBase" id="RU003835"/>
    </source>
</evidence>
<dbReference type="HAMAP" id="MF_00020">
    <property type="entry name" value="Acetate_kinase"/>
    <property type="match status" value="1"/>
</dbReference>
<keyword evidence="6" id="KW-0460">Magnesium</keyword>
<dbReference type="PANTHER" id="PTHR21060">
    <property type="entry name" value="ACETATE KINASE"/>
    <property type="match status" value="1"/>
</dbReference>
<accession>A0ABW1RC48</accession>
<comment type="caution">
    <text evidence="8">The sequence shown here is derived from an EMBL/GenBank/DDBJ whole genome shotgun (WGS) entry which is preliminary data.</text>
</comment>
<dbReference type="InterPro" id="IPR043129">
    <property type="entry name" value="ATPase_NBD"/>
</dbReference>
<dbReference type="RefSeq" id="WP_125551614.1">
    <property type="nucleotide sequence ID" value="NZ_JBHSSL010000035.1"/>
</dbReference>
<organism evidence="8 9">
    <name type="scientific">Loigolactobacillus jiayinensis</name>
    <dbReference type="NCBI Taxonomy" id="2486016"/>
    <lineage>
        <taxon>Bacteria</taxon>
        <taxon>Bacillati</taxon>
        <taxon>Bacillota</taxon>
        <taxon>Bacilli</taxon>
        <taxon>Lactobacillales</taxon>
        <taxon>Lactobacillaceae</taxon>
        <taxon>Loigolactobacillus</taxon>
    </lineage>
</organism>
<dbReference type="Gene3D" id="3.30.420.40">
    <property type="match status" value="2"/>
</dbReference>
<evidence type="ECO:0000256" key="5">
    <source>
        <dbReference type="ARBA" id="ARBA00022840"/>
    </source>
</evidence>
<feature type="site" description="Transition state stabilizer" evidence="6">
    <location>
        <position position="242"/>
    </location>
</feature>
<keyword evidence="9" id="KW-1185">Reference proteome</keyword>
<evidence type="ECO:0000256" key="2">
    <source>
        <dbReference type="ARBA" id="ARBA00022679"/>
    </source>
</evidence>
<dbReference type="EC" id="2.7.2.1" evidence="6"/>
<reference evidence="9" key="1">
    <citation type="journal article" date="2019" name="Int. J. Syst. Evol. Microbiol.">
        <title>The Global Catalogue of Microorganisms (GCM) 10K type strain sequencing project: providing services to taxonomists for standard genome sequencing and annotation.</title>
        <authorList>
            <consortium name="The Broad Institute Genomics Platform"/>
            <consortium name="The Broad Institute Genome Sequencing Center for Infectious Disease"/>
            <person name="Wu L."/>
            <person name="Ma J."/>
        </authorList>
    </citation>
    <scope>NUCLEOTIDE SEQUENCE [LARGE SCALE GENOMIC DNA]</scope>
    <source>
        <strain evidence="9">CCM 8904</strain>
    </source>
</reference>
<evidence type="ECO:0000256" key="3">
    <source>
        <dbReference type="ARBA" id="ARBA00022741"/>
    </source>
</evidence>
<keyword evidence="5 6" id="KW-0067">ATP-binding</keyword>
<feature type="binding site" evidence="6">
    <location>
        <position position="92"/>
    </location>
    <ligand>
        <name>substrate</name>
    </ligand>
</feature>
<dbReference type="PANTHER" id="PTHR21060:SF15">
    <property type="entry name" value="ACETATE KINASE-RELATED"/>
    <property type="match status" value="1"/>
</dbReference>
<feature type="binding site" evidence="6">
    <location>
        <position position="8"/>
    </location>
    <ligand>
        <name>Mg(2+)</name>
        <dbReference type="ChEBI" id="CHEBI:18420"/>
    </ligand>
</feature>
<keyword evidence="3 6" id="KW-0547">Nucleotide-binding</keyword>
<comment type="similarity">
    <text evidence="1 6 7">Belongs to the acetokinase family.</text>
</comment>
<feature type="binding site" evidence="6">
    <location>
        <begin position="285"/>
        <end position="287"/>
    </location>
    <ligand>
        <name>ATP</name>
        <dbReference type="ChEBI" id="CHEBI:30616"/>
    </ligand>
</feature>
<feature type="binding site" evidence="6">
    <location>
        <position position="15"/>
    </location>
    <ligand>
        <name>ATP</name>
        <dbReference type="ChEBI" id="CHEBI:30616"/>
    </ligand>
</feature>
<dbReference type="PRINTS" id="PR00471">
    <property type="entry name" value="ACETATEKNASE"/>
</dbReference>
<sequence>MPKVIAINAGSSSLKWKLFEMPAEKVIAEGMVDRVGLKDSVFTAKYGVDEKERFKATLDINDQTAAVDMLLKKLIDLQIVSDIAEITGVGHRVVAGGEIFTESTVITDEVVKQIDDLAEYAPLHNPAELQGIEAFRKLLPNALSVAVFDTSFHQTMPAVNYLYSIPYEYYEKFGARKYGAHGTSHRYVSMRAAEILGKPLSDLKLITLHLGAGASITAIDGGKSIDTSMGFTPLAGVTMATRSGDIDASLVAYLMQKLHLSDPEDMIEILNQKSGILGISGVSPDMRDLEKSRDTNPRSQLGIDIFVNRIQKYIGSYIAEMGGIDALIFTAGIGENDVIMRKRIIDGLSYFGAKIDDERNNVHGVEKIISTDDSKLKVLLVPTDEELMIVRDVERLRG</sequence>
<dbReference type="InterPro" id="IPR023865">
    <property type="entry name" value="Aliphatic_acid_kinase_CS"/>
</dbReference>
<dbReference type="PROSITE" id="PS01075">
    <property type="entry name" value="ACETATE_KINASE_1"/>
    <property type="match status" value="1"/>
</dbReference>
<proteinExistence type="inferred from homology"/>